<evidence type="ECO:0000313" key="6">
    <source>
        <dbReference type="EMBL" id="NGG36716.1"/>
    </source>
</evidence>
<reference evidence="6 10" key="3">
    <citation type="submission" date="2020-02" db="EMBL/GenBank/DDBJ databases">
        <title>Antibiotic susceptibility profiles of lactic acid bacteria isolated from the human vagina and genetic basis of atypical resistances.</title>
        <authorList>
            <person name="Sirichoat A."/>
            <person name="Florez A.B."/>
            <person name="Vazquez L."/>
            <person name="Buppasiri P."/>
            <person name="Panya M."/>
            <person name="Lulitanond V."/>
            <person name="Mayo B."/>
        </authorList>
    </citation>
    <scope>NUCLEOTIDE SEQUENCE [LARGE SCALE GENOMIC DNA]</scope>
    <source>
        <strain evidence="6 10">VA07-1AN</strain>
    </source>
</reference>
<dbReference type="Proteomes" id="UP000488776">
    <property type="component" value="Unassembled WGS sequence"/>
</dbReference>
<evidence type="ECO:0000313" key="5">
    <source>
        <dbReference type="EMBL" id="KAB7486601.1"/>
    </source>
</evidence>
<evidence type="ECO:0000256" key="3">
    <source>
        <dbReference type="PROSITE-ProRule" id="PRU00289"/>
    </source>
</evidence>
<keyword evidence="2 3" id="KW-0067">ATP-binding</keyword>
<dbReference type="EMBL" id="QRLR01000003">
    <property type="protein sequence ID" value="RHJ23437.1"/>
    <property type="molecule type" value="Genomic_DNA"/>
</dbReference>
<dbReference type="InterPro" id="IPR027417">
    <property type="entry name" value="P-loop_NTPase"/>
</dbReference>
<protein>
    <recommendedName>
        <fullName evidence="4">FtsK domain-containing protein</fullName>
    </recommendedName>
</protein>
<dbReference type="PANTHER" id="PTHR22683">
    <property type="entry name" value="SPORULATION PROTEIN RELATED"/>
    <property type="match status" value="1"/>
</dbReference>
<evidence type="ECO:0000313" key="10">
    <source>
        <dbReference type="Proteomes" id="UP000488776"/>
    </source>
</evidence>
<name>A0A1V8R4B6_BIFBI</name>
<dbReference type="RefSeq" id="WP_080828694.1">
    <property type="nucleotide sequence ID" value="NZ_BCXK01000004.1"/>
</dbReference>
<dbReference type="InterPro" id="IPR002543">
    <property type="entry name" value="FtsK_dom"/>
</dbReference>
<reference evidence="5 9" key="2">
    <citation type="journal article" date="2019" name="Nat. Med.">
        <title>A library of human gut bacterial isolates paired with longitudinal multiomics data enables mechanistic microbiome research.</title>
        <authorList>
            <person name="Poyet M."/>
            <person name="Groussin M."/>
            <person name="Gibbons S.M."/>
            <person name="Avila-Pacheco J."/>
            <person name="Jiang X."/>
            <person name="Kearney S.M."/>
            <person name="Perrotta A.R."/>
            <person name="Berdy B."/>
            <person name="Zhao S."/>
            <person name="Lieberman T.D."/>
            <person name="Swanson P.K."/>
            <person name="Smith M."/>
            <person name="Roesemann S."/>
            <person name="Alexander J.E."/>
            <person name="Rich S.A."/>
            <person name="Livny J."/>
            <person name="Vlamakis H."/>
            <person name="Clish C."/>
            <person name="Bullock K."/>
            <person name="Deik A."/>
            <person name="Scott J."/>
            <person name="Pierce K.A."/>
            <person name="Xavier R.J."/>
            <person name="Alm E.J."/>
        </authorList>
    </citation>
    <scope>NUCLEOTIDE SEQUENCE [LARGE SCALE GENOMIC DNA]</scope>
    <source>
        <strain evidence="5 9">BIOML-A13</strain>
    </source>
</reference>
<evidence type="ECO:0000313" key="9">
    <source>
        <dbReference type="Proteomes" id="UP000451386"/>
    </source>
</evidence>
<accession>A0A1V8R4B6</accession>
<proteinExistence type="predicted"/>
<feature type="binding site" evidence="3">
    <location>
        <begin position="193"/>
        <end position="200"/>
    </location>
    <ligand>
        <name>ATP</name>
        <dbReference type="ChEBI" id="CHEBI:30616"/>
    </ligand>
</feature>
<comment type="caution">
    <text evidence="7">The sequence shown here is derived from an EMBL/GenBank/DDBJ whole genome shotgun (WGS) entry which is preliminary data.</text>
</comment>
<dbReference type="AlphaFoldDB" id="A0A1V8R4B6"/>
<dbReference type="GO" id="GO:0003677">
    <property type="term" value="F:DNA binding"/>
    <property type="evidence" value="ECO:0007669"/>
    <property type="project" value="InterPro"/>
</dbReference>
<dbReference type="EMBL" id="JAAJBJ010000006">
    <property type="protein sequence ID" value="NGG36716.1"/>
    <property type="molecule type" value="Genomic_DNA"/>
</dbReference>
<evidence type="ECO:0000256" key="1">
    <source>
        <dbReference type="ARBA" id="ARBA00022741"/>
    </source>
</evidence>
<dbReference type="SUPFAM" id="SSF52540">
    <property type="entry name" value="P-loop containing nucleoside triphosphate hydrolases"/>
    <property type="match status" value="1"/>
</dbReference>
<keyword evidence="1 3" id="KW-0547">Nucleotide-binding</keyword>
<dbReference type="PANTHER" id="PTHR22683:SF41">
    <property type="entry name" value="DNA TRANSLOCASE FTSK"/>
    <property type="match status" value="1"/>
</dbReference>
<evidence type="ECO:0000313" key="8">
    <source>
        <dbReference type="Proteomes" id="UP000283727"/>
    </source>
</evidence>
<organism evidence="7 8">
    <name type="scientific">Bifidobacterium bifidum</name>
    <dbReference type="NCBI Taxonomy" id="1681"/>
    <lineage>
        <taxon>Bacteria</taxon>
        <taxon>Bacillati</taxon>
        <taxon>Actinomycetota</taxon>
        <taxon>Actinomycetes</taxon>
        <taxon>Bifidobacteriales</taxon>
        <taxon>Bifidobacteriaceae</taxon>
        <taxon>Bifidobacterium</taxon>
    </lineage>
</organism>
<dbReference type="EMBL" id="WDOP01000004">
    <property type="protein sequence ID" value="KAB7486601.1"/>
    <property type="molecule type" value="Genomic_DNA"/>
</dbReference>
<evidence type="ECO:0000259" key="4">
    <source>
        <dbReference type="PROSITE" id="PS50901"/>
    </source>
</evidence>
<gene>
    <name evidence="7" type="ORF">DW137_06970</name>
    <name evidence="6" type="ORF">G5T23_06760</name>
    <name evidence="5" type="ORF">GBA83_06215</name>
</gene>
<dbReference type="Proteomes" id="UP000451386">
    <property type="component" value="Unassembled WGS sequence"/>
</dbReference>
<evidence type="ECO:0000256" key="2">
    <source>
        <dbReference type="ARBA" id="ARBA00022840"/>
    </source>
</evidence>
<dbReference type="PROSITE" id="PS50901">
    <property type="entry name" value="FTSK"/>
    <property type="match status" value="1"/>
</dbReference>
<dbReference type="Gene3D" id="3.40.50.300">
    <property type="entry name" value="P-loop containing nucleotide triphosphate hydrolases"/>
    <property type="match status" value="1"/>
</dbReference>
<dbReference type="GO" id="GO:0005524">
    <property type="term" value="F:ATP binding"/>
    <property type="evidence" value="ECO:0007669"/>
    <property type="project" value="UniProtKB-UniRule"/>
</dbReference>
<dbReference type="InterPro" id="IPR050206">
    <property type="entry name" value="FtsK/SpoIIIE/SftA"/>
</dbReference>
<feature type="domain" description="FtsK" evidence="4">
    <location>
        <begin position="175"/>
        <end position="368"/>
    </location>
</feature>
<sequence>MIAVGLVALGLLAHDPKVRKTARWLAPVLGDYDRGIRRAARRRGNRWLRDCNLIPTRPNEVLIPGVSAPPKHVNYSCWLRYPAGHREGHLELRDLPLKGITTENLRRLYADSLGLLHAADFEVTRPNPQKYPNRWLVRLFASDRLSTLASPSVLDRLPNVSIETGHVAVTVGRTLNGVRHVDLSGISGMTIAGQPGAGKTAGVNVLVAGLASRPDLVSLYIADGKGGSDWAWCSPYVTRYTNNDNFDDILAMLHEVRDLMRTRLRSNVAEHGDSNFWHWEPTFNDCAVVVILDEIQNWITPAVKTKETKEKSEEFIAPVIDIVKKGRSAGITLIAMTQKPTTDALPSVLCDNAALKVAFRCSTPEMAKSALGSLPDGSSSPTAIDFVQKGMSVMTMDSGMAEYVQWDYLPESDIPALLDAVR</sequence>
<reference evidence="7 8" key="1">
    <citation type="submission" date="2018-08" db="EMBL/GenBank/DDBJ databases">
        <title>A genome reference for cultivated species of the human gut microbiota.</title>
        <authorList>
            <person name="Zou Y."/>
            <person name="Xue W."/>
            <person name="Luo G."/>
        </authorList>
    </citation>
    <scope>NUCLEOTIDE SEQUENCE [LARGE SCALE GENOMIC DNA]</scope>
    <source>
        <strain evidence="7 8">AM12-10</strain>
    </source>
</reference>
<evidence type="ECO:0000313" key="7">
    <source>
        <dbReference type="EMBL" id="RHJ23437.1"/>
    </source>
</evidence>
<dbReference type="Proteomes" id="UP000283727">
    <property type="component" value="Unassembled WGS sequence"/>
</dbReference>
<dbReference type="Pfam" id="PF01580">
    <property type="entry name" value="FtsK_SpoIIIE"/>
    <property type="match status" value="1"/>
</dbReference>